<evidence type="ECO:0000259" key="3">
    <source>
        <dbReference type="PROSITE" id="PS50977"/>
    </source>
</evidence>
<dbReference type="PANTHER" id="PTHR30055:SF226">
    <property type="entry name" value="HTH-TYPE TRANSCRIPTIONAL REGULATOR PKSA"/>
    <property type="match status" value="1"/>
</dbReference>
<feature type="DNA-binding region" description="H-T-H motif" evidence="2">
    <location>
        <begin position="33"/>
        <end position="52"/>
    </location>
</feature>
<dbReference type="Pfam" id="PF00440">
    <property type="entry name" value="TetR_N"/>
    <property type="match status" value="1"/>
</dbReference>
<dbReference type="EMBL" id="JBHPKH010000202">
    <property type="protein sequence ID" value="MFC1573528.1"/>
    <property type="molecule type" value="Genomic_DNA"/>
</dbReference>
<feature type="domain" description="HTH tetR-type" evidence="3">
    <location>
        <begin position="10"/>
        <end position="70"/>
    </location>
</feature>
<dbReference type="Gene3D" id="1.10.10.60">
    <property type="entry name" value="Homeodomain-like"/>
    <property type="match status" value="1"/>
</dbReference>
<evidence type="ECO:0000256" key="1">
    <source>
        <dbReference type="ARBA" id="ARBA00023125"/>
    </source>
</evidence>
<dbReference type="SUPFAM" id="SSF48498">
    <property type="entry name" value="Tetracyclin repressor-like, C-terminal domain"/>
    <property type="match status" value="1"/>
</dbReference>
<evidence type="ECO:0000256" key="2">
    <source>
        <dbReference type="PROSITE-ProRule" id="PRU00335"/>
    </source>
</evidence>
<dbReference type="PANTHER" id="PTHR30055">
    <property type="entry name" value="HTH-TYPE TRANSCRIPTIONAL REGULATOR RUTR"/>
    <property type="match status" value="1"/>
</dbReference>
<organism evidence="4 5">
    <name type="scientific">Eiseniibacteriota bacterium</name>
    <dbReference type="NCBI Taxonomy" id="2212470"/>
    <lineage>
        <taxon>Bacteria</taxon>
        <taxon>Candidatus Eiseniibacteriota</taxon>
    </lineage>
</organism>
<name>A0ABV6YMJ2_UNCEI</name>
<sequence length="208" mass="23860">MTTRKETEHLARQRFVLDAARRVYAAEGVENTSMEDIAAAAGYTRRSLYNLFRGHDEISIQVLCEDLSTRWAVQKEALAGVDTGLEKIVIWAEELYRYSRENLHSLHLQLYWDLKGIREDRIGKDVFSQFERINSDLATGLRGIFHLGVSDGSLRPDLNVDMCISHFLYTLRSVIHRALSPTYSFAEFDPDDYVASYLDLFSRAICLS</sequence>
<dbReference type="InterPro" id="IPR009057">
    <property type="entry name" value="Homeodomain-like_sf"/>
</dbReference>
<keyword evidence="5" id="KW-1185">Reference proteome</keyword>
<dbReference type="InterPro" id="IPR001647">
    <property type="entry name" value="HTH_TetR"/>
</dbReference>
<protein>
    <submittedName>
        <fullName evidence="4">TetR/AcrR family transcriptional regulator</fullName>
    </submittedName>
</protein>
<gene>
    <name evidence="4" type="ORF">ACFL6M_08035</name>
</gene>
<dbReference type="SUPFAM" id="SSF46689">
    <property type="entry name" value="Homeodomain-like"/>
    <property type="match status" value="1"/>
</dbReference>
<dbReference type="InterPro" id="IPR036271">
    <property type="entry name" value="Tet_transcr_reg_TetR-rel_C_sf"/>
</dbReference>
<comment type="caution">
    <text evidence="4">The sequence shown here is derived from an EMBL/GenBank/DDBJ whole genome shotgun (WGS) entry which is preliminary data.</text>
</comment>
<dbReference type="PROSITE" id="PS50977">
    <property type="entry name" value="HTH_TETR_2"/>
    <property type="match status" value="1"/>
</dbReference>
<dbReference type="InterPro" id="IPR050109">
    <property type="entry name" value="HTH-type_TetR-like_transc_reg"/>
</dbReference>
<proteinExistence type="predicted"/>
<keyword evidence="1 2" id="KW-0238">DNA-binding</keyword>
<dbReference type="Proteomes" id="UP001593833">
    <property type="component" value="Unassembled WGS sequence"/>
</dbReference>
<dbReference type="Gene3D" id="1.10.357.10">
    <property type="entry name" value="Tetracycline Repressor, domain 2"/>
    <property type="match status" value="1"/>
</dbReference>
<accession>A0ABV6YMJ2</accession>
<evidence type="ECO:0000313" key="4">
    <source>
        <dbReference type="EMBL" id="MFC1573528.1"/>
    </source>
</evidence>
<evidence type="ECO:0000313" key="5">
    <source>
        <dbReference type="Proteomes" id="UP001593833"/>
    </source>
</evidence>
<reference evidence="4 5" key="1">
    <citation type="submission" date="2024-09" db="EMBL/GenBank/DDBJ databases">
        <authorList>
            <person name="D'Angelo T."/>
        </authorList>
    </citation>
    <scope>NUCLEOTIDE SEQUENCE [LARGE SCALE GENOMIC DNA]</scope>
    <source>
        <strain evidence="4">SAG AM-320-E07</strain>
    </source>
</reference>